<organism evidence="1 2">
    <name type="scientific">Mycteria americana</name>
    <name type="common">Wood stork</name>
    <dbReference type="NCBI Taxonomy" id="33587"/>
    <lineage>
        <taxon>Eukaryota</taxon>
        <taxon>Metazoa</taxon>
        <taxon>Chordata</taxon>
        <taxon>Craniata</taxon>
        <taxon>Vertebrata</taxon>
        <taxon>Euteleostomi</taxon>
        <taxon>Archelosauria</taxon>
        <taxon>Archosauria</taxon>
        <taxon>Dinosauria</taxon>
        <taxon>Saurischia</taxon>
        <taxon>Theropoda</taxon>
        <taxon>Coelurosauria</taxon>
        <taxon>Aves</taxon>
        <taxon>Neognathae</taxon>
        <taxon>Neoaves</taxon>
        <taxon>Aequornithes</taxon>
        <taxon>Ciconiiformes</taxon>
        <taxon>Ciconiidae</taxon>
        <taxon>Mycteria</taxon>
    </lineage>
</organism>
<dbReference type="AlphaFoldDB" id="A0AAN7NSN2"/>
<keyword evidence="2" id="KW-1185">Reference proteome</keyword>
<gene>
    <name evidence="1" type="ORF">QYF61_014310</name>
</gene>
<accession>A0AAN7NSN2</accession>
<sequence>MSEKRFEDIAGGDQAVAMSAPTSSKWLHNHFCFRWMRGGGRTATSQPRTTAWLKACNSQCEANTSQQRAEKMGREWEQKSYEPSWDALRYEGKLLNPALQKHMIRDALAQGFVGLMSNSQDHKAVCPRAGSRRGHVENEPRKAENVEANHKGGARLEASQKALGGLCLLTSAEAPEPGELGTELIINLCRLPEAKFQRETERPNEHVAESMKEEERKRRAIQVHCLLRPAETQNPACCDRPTEKVAQPLLLLGCLPATTAHQGSVRGCELWQIQSPIGHKAEWQSNLWQRDRMNSWMFRLLEHKRQPPYPSAPDLSRNPRGRLGIKHQPNLIITSKVTALVTEASSSFTSKLPFDDKLRDRDGTVVV</sequence>
<comment type="caution">
    <text evidence="1">The sequence shown here is derived from an EMBL/GenBank/DDBJ whole genome shotgun (WGS) entry which is preliminary data.</text>
</comment>
<dbReference type="EMBL" id="JAUNZN010000001">
    <property type="protein sequence ID" value="KAK4830937.1"/>
    <property type="molecule type" value="Genomic_DNA"/>
</dbReference>
<dbReference type="Proteomes" id="UP001333110">
    <property type="component" value="Unassembled WGS sequence"/>
</dbReference>
<name>A0AAN7NSN2_MYCAM</name>
<proteinExistence type="predicted"/>
<evidence type="ECO:0000313" key="2">
    <source>
        <dbReference type="Proteomes" id="UP001333110"/>
    </source>
</evidence>
<reference evidence="1 2" key="1">
    <citation type="journal article" date="2023" name="J. Hered.">
        <title>Chromosome-level genome of the wood stork (Mycteria americana) provides insight into avian chromosome evolution.</title>
        <authorList>
            <person name="Flamio R. Jr."/>
            <person name="Ramstad K.M."/>
        </authorList>
    </citation>
    <scope>NUCLEOTIDE SEQUENCE [LARGE SCALE GENOMIC DNA]</scope>
    <source>
        <strain evidence="1">JAX WOST 10</strain>
    </source>
</reference>
<protein>
    <submittedName>
        <fullName evidence="1">Uncharacterized protein</fullName>
    </submittedName>
</protein>
<evidence type="ECO:0000313" key="1">
    <source>
        <dbReference type="EMBL" id="KAK4830937.1"/>
    </source>
</evidence>